<accession>A0A699IBW1</accession>
<dbReference type="AlphaFoldDB" id="A0A699IBW1"/>
<feature type="compositionally biased region" description="Basic and acidic residues" evidence="1">
    <location>
        <begin position="127"/>
        <end position="137"/>
    </location>
</feature>
<feature type="compositionally biased region" description="Basic and acidic residues" evidence="1">
    <location>
        <begin position="439"/>
        <end position="455"/>
    </location>
</feature>
<reference evidence="2" key="1">
    <citation type="journal article" date="2019" name="Sci. Rep.">
        <title>Draft genome of Tanacetum cinerariifolium, the natural source of mosquito coil.</title>
        <authorList>
            <person name="Yamashiro T."/>
            <person name="Shiraishi A."/>
            <person name="Satake H."/>
            <person name="Nakayama K."/>
        </authorList>
    </citation>
    <scope>NUCLEOTIDE SEQUENCE</scope>
</reference>
<sequence length="856" mass="99571">NKVATRDEKWVPFTERVKISSANVTLETTVPQKEETFQVVQGTDSYEFLFANKKCMVNVDVFRTILDICPRVEGVNFTNVPDDDTTLAFLIKLGYKGPVYKHTNMFADHMHQPWRTLAPIPLKKSRDKGLQRKKTADESQETVDVSEESESKPEPEPVKRKTSSKRRVNKKVTLSVDDKIVFDDPDTALELGKIVTRSVLEPNKRRNLGTFDPPKELKGFPSLTTEEQEATDIMQALKKARRLARDNQVLEAQVKELVLYRGFSMKQESKYSVKDRLDDEEKDDKKGDAGDEDDETKYDEDDIYKYKIYVHKVEDEEMLNSKVDDSNKGNEELTDAAKVDAEKTLELKDDDKKTKLPPTSSSLFVSLGFALIDDENAMDKGVADIFQDHKRKHDDDEDNDDEDPLARPKQGSKTSKSASAIEPVKEPIAEVVMDDAGDDVVHDDDQPQDASEPKTSKTLNPEWFTQPRPPTHDPECKKHQVVLDQPEQTWFNQMVFATKYPLTFDDLMATPVDFFNIELEYHFQECFNELTDMLVWNNLKSDHYPFDLSKPLPLKGHPGHLIVAADYFFNNYMEYLKSFDPKGIEDMVPTLWSPTKVRYGHLEEIMVKRVDHQFYKFKEGDYVDLHLNEIEDMLLLAVQHNLFHLTDIDIVDFIVALLMFTRSVKSVSVKKLYRYGHLEEIMVKRADHQFYKFKEGDYVDLHLNEIEDMLLLAVQHNLFHLTDIDIVDFIVASLMFTRSLVIKKRVEDLQLGVERVICKDLTKQKRVIRADELYKFSDMTLKKVQDELHHRIRNFCLEYNKEMPRIKYTAIDRKRSEIMVKLIDKQKRERRIIQNLERLVGAQELEIDYKLMTHTT</sequence>
<proteinExistence type="predicted"/>
<feature type="region of interest" description="Disordered" evidence="1">
    <location>
        <begin position="317"/>
        <end position="341"/>
    </location>
</feature>
<evidence type="ECO:0000313" key="2">
    <source>
        <dbReference type="EMBL" id="GEZ38427.1"/>
    </source>
</evidence>
<evidence type="ECO:0000256" key="1">
    <source>
        <dbReference type="SAM" id="MobiDB-lite"/>
    </source>
</evidence>
<feature type="non-terminal residue" evidence="2">
    <location>
        <position position="1"/>
    </location>
</feature>
<feature type="region of interest" description="Disordered" evidence="1">
    <location>
        <begin position="438"/>
        <end position="476"/>
    </location>
</feature>
<comment type="caution">
    <text evidence="2">The sequence shown here is derived from an EMBL/GenBank/DDBJ whole genome shotgun (WGS) entry which is preliminary data.</text>
</comment>
<feature type="region of interest" description="Disordered" evidence="1">
    <location>
        <begin position="388"/>
        <end position="424"/>
    </location>
</feature>
<organism evidence="2">
    <name type="scientific">Tanacetum cinerariifolium</name>
    <name type="common">Dalmatian daisy</name>
    <name type="synonym">Chrysanthemum cinerariifolium</name>
    <dbReference type="NCBI Taxonomy" id="118510"/>
    <lineage>
        <taxon>Eukaryota</taxon>
        <taxon>Viridiplantae</taxon>
        <taxon>Streptophyta</taxon>
        <taxon>Embryophyta</taxon>
        <taxon>Tracheophyta</taxon>
        <taxon>Spermatophyta</taxon>
        <taxon>Magnoliopsida</taxon>
        <taxon>eudicotyledons</taxon>
        <taxon>Gunneridae</taxon>
        <taxon>Pentapetalae</taxon>
        <taxon>asterids</taxon>
        <taxon>campanulids</taxon>
        <taxon>Asterales</taxon>
        <taxon>Asteraceae</taxon>
        <taxon>Asteroideae</taxon>
        <taxon>Anthemideae</taxon>
        <taxon>Anthemidinae</taxon>
        <taxon>Tanacetum</taxon>
    </lineage>
</organism>
<feature type="region of interest" description="Disordered" evidence="1">
    <location>
        <begin position="268"/>
        <end position="298"/>
    </location>
</feature>
<feature type="compositionally biased region" description="Acidic residues" evidence="1">
    <location>
        <begin position="138"/>
        <end position="148"/>
    </location>
</feature>
<protein>
    <submittedName>
        <fullName evidence="2">Uncharacterized protein</fullName>
    </submittedName>
</protein>
<name>A0A699IBW1_TANCI</name>
<feature type="region of interest" description="Disordered" evidence="1">
    <location>
        <begin position="119"/>
        <end position="169"/>
    </location>
</feature>
<feature type="compositionally biased region" description="Basic residues" evidence="1">
    <location>
        <begin position="160"/>
        <end position="169"/>
    </location>
</feature>
<dbReference type="EMBL" id="BKCJ010272432">
    <property type="protein sequence ID" value="GEZ38427.1"/>
    <property type="molecule type" value="Genomic_DNA"/>
</dbReference>
<gene>
    <name evidence="2" type="ORF">Tci_510400</name>
</gene>
<feature type="compositionally biased region" description="Basic and acidic residues" evidence="1">
    <location>
        <begin position="268"/>
        <end position="289"/>
    </location>
</feature>
<feature type="compositionally biased region" description="Basic and acidic residues" evidence="1">
    <location>
        <begin position="149"/>
        <end position="159"/>
    </location>
</feature>
<feature type="compositionally biased region" description="Basic and acidic residues" evidence="1">
    <location>
        <begin position="322"/>
        <end position="341"/>
    </location>
</feature>